<dbReference type="PANTHER" id="PTHR16222">
    <property type="entry name" value="ADP-RIBOSYLGLYCOHYDROLASE"/>
    <property type="match status" value="1"/>
</dbReference>
<dbReference type="InterPro" id="IPR050792">
    <property type="entry name" value="ADP-ribosylglycohydrolase"/>
</dbReference>
<sequence length="328" mass="33872">MDNRSRARGCLAGLAAGDALGRPAEGMEPAEIAERWGRIEGYVADTPLGSDDTEYALLTAKALLRYRGDFSAETVADLWQQEVCGQEGAFAGSGFSEMAAIRNLERGHRPPRSGQHAHSWSDGLAMRVAPIGIAAAGNPTEAARLAWEDGLVSHAGEGIYAGQAVAAGVAAAMGGADAEGAYAAAVDVVPADSWTARCLRTAHDVVAAAPDWETAARQAVDRLAVHTYYWADLAPEAVGLTFTAVLVGRGDARETILNAVNLGRDADTIAAMAGAVAGAMAGIEAIPEDWLAAVAVAPGVCLRTTKGMHPMDVADDLAELAAELQVVS</sequence>
<dbReference type="Proteomes" id="UP001165561">
    <property type="component" value="Unassembled WGS sequence"/>
</dbReference>
<comment type="caution">
    <text evidence="1">The sequence shown here is derived from an EMBL/GenBank/DDBJ whole genome shotgun (WGS) entry which is preliminary data.</text>
</comment>
<protein>
    <submittedName>
        <fullName evidence="1">ADP-ribosylglycohydrolase family protein</fullName>
    </submittedName>
</protein>
<accession>A0ABT5TVL5</accession>
<name>A0ABT5TVL5_9MICO</name>
<reference evidence="1" key="1">
    <citation type="submission" date="2023-02" db="EMBL/GenBank/DDBJ databases">
        <title>Georgenia sp.10Sc9-8, isolated from a soil sample collected from the Taklamakan desert.</title>
        <authorList>
            <person name="Liu S."/>
        </authorList>
    </citation>
    <scope>NUCLEOTIDE SEQUENCE</scope>
    <source>
        <strain evidence="1">10Sc9-8</strain>
    </source>
</reference>
<dbReference type="PANTHER" id="PTHR16222:SF12">
    <property type="entry name" value="ADP-RIBOSYLGLYCOHYDROLASE-RELATED"/>
    <property type="match status" value="1"/>
</dbReference>
<organism evidence="1 2">
    <name type="scientific">Georgenia halotolerans</name>
    <dbReference type="NCBI Taxonomy" id="3028317"/>
    <lineage>
        <taxon>Bacteria</taxon>
        <taxon>Bacillati</taxon>
        <taxon>Actinomycetota</taxon>
        <taxon>Actinomycetes</taxon>
        <taxon>Micrococcales</taxon>
        <taxon>Bogoriellaceae</taxon>
        <taxon>Georgenia</taxon>
    </lineage>
</organism>
<evidence type="ECO:0000313" key="1">
    <source>
        <dbReference type="EMBL" id="MDD9206108.1"/>
    </source>
</evidence>
<dbReference type="EMBL" id="JARACI010000780">
    <property type="protein sequence ID" value="MDD9206108.1"/>
    <property type="molecule type" value="Genomic_DNA"/>
</dbReference>
<evidence type="ECO:0000313" key="2">
    <source>
        <dbReference type="Proteomes" id="UP001165561"/>
    </source>
</evidence>
<dbReference type="InterPro" id="IPR036705">
    <property type="entry name" value="Ribosyl_crysJ1_sf"/>
</dbReference>
<dbReference type="Gene3D" id="1.10.4080.10">
    <property type="entry name" value="ADP-ribosylation/Crystallin J1"/>
    <property type="match status" value="1"/>
</dbReference>
<keyword evidence="2" id="KW-1185">Reference proteome</keyword>
<proteinExistence type="predicted"/>
<dbReference type="Pfam" id="PF03747">
    <property type="entry name" value="ADP_ribosyl_GH"/>
    <property type="match status" value="1"/>
</dbReference>
<dbReference type="InterPro" id="IPR005502">
    <property type="entry name" value="Ribosyl_crysJ1"/>
</dbReference>
<gene>
    <name evidence="1" type="ORF">PU560_06430</name>
</gene>
<dbReference type="SUPFAM" id="SSF101478">
    <property type="entry name" value="ADP-ribosylglycohydrolase"/>
    <property type="match status" value="1"/>
</dbReference>